<proteinExistence type="predicted"/>
<dbReference type="InterPro" id="IPR011989">
    <property type="entry name" value="ARM-like"/>
</dbReference>
<gene>
    <name evidence="1" type="ORF">CYMTET_54329</name>
</gene>
<organism evidence="1 2">
    <name type="scientific">Cymbomonas tetramitiformis</name>
    <dbReference type="NCBI Taxonomy" id="36881"/>
    <lineage>
        <taxon>Eukaryota</taxon>
        <taxon>Viridiplantae</taxon>
        <taxon>Chlorophyta</taxon>
        <taxon>Pyramimonadophyceae</taxon>
        <taxon>Pyramimonadales</taxon>
        <taxon>Pyramimonadaceae</taxon>
        <taxon>Cymbomonas</taxon>
    </lineage>
</organism>
<dbReference type="AlphaFoldDB" id="A0AAE0BFC0"/>
<dbReference type="Gene3D" id="1.25.10.10">
    <property type="entry name" value="Leucine-rich Repeat Variant"/>
    <property type="match status" value="1"/>
</dbReference>
<evidence type="ECO:0000313" key="1">
    <source>
        <dbReference type="EMBL" id="KAK3235471.1"/>
    </source>
</evidence>
<protein>
    <submittedName>
        <fullName evidence="1">Uncharacterized protein</fullName>
    </submittedName>
</protein>
<dbReference type="SUPFAM" id="SSF48371">
    <property type="entry name" value="ARM repeat"/>
    <property type="match status" value="1"/>
</dbReference>
<accession>A0AAE0BFC0</accession>
<comment type="caution">
    <text evidence="1">The sequence shown here is derived from an EMBL/GenBank/DDBJ whole genome shotgun (WGS) entry which is preliminary data.</text>
</comment>
<dbReference type="InterPro" id="IPR016024">
    <property type="entry name" value="ARM-type_fold"/>
</dbReference>
<name>A0AAE0BFC0_9CHLO</name>
<reference evidence="1 2" key="1">
    <citation type="journal article" date="2015" name="Genome Biol. Evol.">
        <title>Comparative Genomics of a Bacterivorous Green Alga Reveals Evolutionary Causalities and Consequences of Phago-Mixotrophic Mode of Nutrition.</title>
        <authorList>
            <person name="Burns J.A."/>
            <person name="Paasch A."/>
            <person name="Narechania A."/>
            <person name="Kim E."/>
        </authorList>
    </citation>
    <scope>NUCLEOTIDE SEQUENCE [LARGE SCALE GENOMIC DNA]</scope>
    <source>
        <strain evidence="1 2">PLY_AMNH</strain>
    </source>
</reference>
<evidence type="ECO:0000313" key="2">
    <source>
        <dbReference type="Proteomes" id="UP001190700"/>
    </source>
</evidence>
<dbReference type="Proteomes" id="UP001190700">
    <property type="component" value="Unassembled WGS sequence"/>
</dbReference>
<keyword evidence="2" id="KW-1185">Reference proteome</keyword>
<sequence length="373" mass="40010">MNPAKFIEELRAAFGAGNWSSCLKLLECLRGSESCPAALKVVPFVEGGGVDALLDFLNSQHNLDYEATSEAQSAYDSCVAELRSIIVEHPTFAQDGVDHQLLKTLNNICQHRPFTDAIFTNVAEISLTLSGGVASSPQSRAMFRETREKIANCGVAQSLLRQLQSSLESPSPGLPYDTNSVPPFIVPTLRFLRNFARDPPHRPVLVDLGVLHVLPMALASPTHQSPPGGCLLGDEAAVVAIEVLINLACAKPIKSKIVETSSTLDMLLEYAVPPTSLVLQEVALSCLGLLSFNCATAVAQLLNREVLAALSFSIQSLRVSCERGEDCAGAALSASTDLMKNLAQTTVGRRRLSSPTEVPLVDELIYIMTLAQV</sequence>
<dbReference type="EMBL" id="LGRX02035287">
    <property type="protein sequence ID" value="KAK3235471.1"/>
    <property type="molecule type" value="Genomic_DNA"/>
</dbReference>